<dbReference type="GO" id="GO:0006121">
    <property type="term" value="P:mitochondrial electron transport, succinate to ubiquinone"/>
    <property type="evidence" value="ECO:0007669"/>
    <property type="project" value="UniProtKB-UniRule"/>
</dbReference>
<comment type="similarity">
    <text evidence="4">Belongs to the SDHAF2 family.</text>
</comment>
<keyword evidence="2 4" id="KW-0496">Mitochondrion</keyword>
<feature type="compositionally biased region" description="Polar residues" evidence="5">
    <location>
        <begin position="40"/>
        <end position="51"/>
    </location>
</feature>
<dbReference type="PANTHER" id="PTHR46406:SF1">
    <property type="entry name" value="NITRIC OXIDE-ASSOCIATED PROTEIN 1"/>
    <property type="match status" value="1"/>
</dbReference>
<keyword evidence="3 4" id="KW-0143">Chaperone</keyword>
<evidence type="ECO:0000256" key="5">
    <source>
        <dbReference type="SAM" id="MobiDB-lite"/>
    </source>
</evidence>
<accession>A0A6G1SF84</accession>
<feature type="domain" description="NOA1/YqeH-like C-terminal" evidence="6">
    <location>
        <begin position="738"/>
        <end position="840"/>
    </location>
</feature>
<dbReference type="InterPro" id="IPR036714">
    <property type="entry name" value="SDH_sf"/>
</dbReference>
<evidence type="ECO:0000313" key="7">
    <source>
        <dbReference type="EMBL" id="MDE48827.1"/>
    </source>
</evidence>
<dbReference type="PANTHER" id="PTHR46406">
    <property type="entry name" value="NITRIC OXIDE-ASSOCIATED PROTEIN 1"/>
    <property type="match status" value="1"/>
</dbReference>
<dbReference type="Gene3D" id="3.40.50.300">
    <property type="entry name" value="P-loop containing nucleotide triphosphate hydrolases"/>
    <property type="match status" value="1"/>
</dbReference>
<dbReference type="Gene3D" id="1.10.150.250">
    <property type="entry name" value="Flavinator of succinate dehydrogenase"/>
    <property type="match status" value="1"/>
</dbReference>
<dbReference type="SUPFAM" id="SSF109910">
    <property type="entry name" value="YgfY-like"/>
    <property type="match status" value="1"/>
</dbReference>
<protein>
    <recommendedName>
        <fullName evidence="4">Succinate dehydrogenase assembly factor 2, mitochondrial</fullName>
        <shortName evidence="4">SDH assembly factor 2</shortName>
        <shortName evidence="4">SDHAF2</shortName>
    </recommendedName>
</protein>
<comment type="subcellular location">
    <subcellularLocation>
        <location evidence="1 4">Mitochondrion matrix</location>
    </subcellularLocation>
</comment>
<dbReference type="AlphaFoldDB" id="A0A6G1SF84"/>
<organism evidence="7">
    <name type="scientific">Aceria tosichella</name>
    <name type="common">wheat curl mite</name>
    <dbReference type="NCBI Taxonomy" id="561515"/>
    <lineage>
        <taxon>Eukaryota</taxon>
        <taxon>Metazoa</taxon>
        <taxon>Ecdysozoa</taxon>
        <taxon>Arthropoda</taxon>
        <taxon>Chelicerata</taxon>
        <taxon>Arachnida</taxon>
        <taxon>Acari</taxon>
        <taxon>Acariformes</taxon>
        <taxon>Trombidiformes</taxon>
        <taxon>Prostigmata</taxon>
        <taxon>Eupodina</taxon>
        <taxon>Eriophyoidea</taxon>
        <taxon>Eriophyidae</taxon>
        <taxon>Eriophyinae</taxon>
        <taxon>Aceriini</taxon>
        <taxon>Aceria</taxon>
    </lineage>
</organism>
<gene>
    <name evidence="7" type="primary">NOA1</name>
    <name evidence="7" type="ORF">g.17523</name>
</gene>
<reference evidence="7" key="1">
    <citation type="submission" date="2018-10" db="EMBL/GenBank/DDBJ databases">
        <title>Transcriptome assembly of Aceria tosichella (Wheat curl mite) Type 2.</title>
        <authorList>
            <person name="Scully E.D."/>
            <person name="Geib S.M."/>
            <person name="Palmer N.A."/>
            <person name="Gupta A.K."/>
            <person name="Sarath G."/>
            <person name="Tatineni S."/>
        </authorList>
    </citation>
    <scope>NUCLEOTIDE SEQUENCE</scope>
    <source>
        <strain evidence="7">LincolnNE</strain>
    </source>
</reference>
<sequence>MHCLVKRTLLLPRLSLHLIARKQATTASAWLYSRPMASPAISSSNRPFSSDTDFKPSEELAKERYDSRANEDIEKKRARLLYQSRKRGMLENGVILASFANKYLSNLDADHLDQYDRLINLPTNDWDIYYWATNTKPTPPEFETSIMGMLREHLNSKVSKEGMIENKDSVLGKTRLDDIVLPATKKRYELDIDVSKVDLTSYKAELFDNRKKTFRGGKAIQLMTNWRKEFFEHQLKRVISSPTSLKTLYEDETNNQIYTQKIEKKGIASEKVEPKNLIDSHYERAMKHHNFLQHLLSSELTSNPLEYDDEAEAWANMLWCRNYGTDDDKISPSRKYKCNKCHTPLHCSDPGLRGYVPKEIFISIGINENLNSDDRISCQRCKFKTTYNVELSHEMSQEAYVDFLRKLGEEKSSLVVVLVDLTDFPGSIWEGLVDLLQGDNKQFLIVGNKLDLLPYDGPKFLERVNYSFRRNLNRLRPENKNLRISDTLVLSSRTGYGMEGLVTRILERMDGGPRNVYLVGSENTGKSTLFSALLQSDLSAIRDCDLISRISSYRIPSHDVNMLRFPIDKVEGWQIESRKRRTERTERDMAQRLHALSALSQRRQDSMPHIATLVNRFDYEQSESATALTQKQFNGSDDTLSQNPLPRFSDDHPLARIKNEAPLSANGQRFLSHGFFHQTPSSCHPDQLYSILTNDEKLEVFPNETIVPRKYSLRPLQTIFIAGLARLDLLTSQSNVIFTIFASKYLPIHIVQTRKADQFYNQFLGSTYLGVPFGDEVRLAAWPDLECSRSDHHIRAAPHNMGAADIVFSSIGWALVNLSRDQECLVRAFTPGGKGIFLRSPPLLAKANRYSIGRKIRDTPVFKNPNYIIESHRLESKNH</sequence>
<dbReference type="Pfam" id="PF21516">
    <property type="entry name" value="YqeH-like_C"/>
    <property type="match status" value="1"/>
</dbReference>
<dbReference type="Pfam" id="PF03937">
    <property type="entry name" value="Sdh5"/>
    <property type="match status" value="1"/>
</dbReference>
<dbReference type="GO" id="GO:0005759">
    <property type="term" value="C:mitochondrial matrix"/>
    <property type="evidence" value="ECO:0007669"/>
    <property type="project" value="UniProtKB-SubCell"/>
</dbReference>
<dbReference type="InterPro" id="IPR005631">
    <property type="entry name" value="SDH"/>
</dbReference>
<evidence type="ECO:0000256" key="1">
    <source>
        <dbReference type="ARBA" id="ARBA00004305"/>
    </source>
</evidence>
<evidence type="ECO:0000256" key="3">
    <source>
        <dbReference type="ARBA" id="ARBA00023186"/>
    </source>
</evidence>
<evidence type="ECO:0000256" key="4">
    <source>
        <dbReference type="HAMAP-Rule" id="MF_03057"/>
    </source>
</evidence>
<proteinExistence type="inferred from homology"/>
<dbReference type="InterPro" id="IPR048422">
    <property type="entry name" value="NOA1/YqeH-like_C"/>
</dbReference>
<evidence type="ECO:0000256" key="2">
    <source>
        <dbReference type="ARBA" id="ARBA00023128"/>
    </source>
</evidence>
<dbReference type="SUPFAM" id="SSF52540">
    <property type="entry name" value="P-loop containing nucleoside triphosphate hydrolases"/>
    <property type="match status" value="1"/>
</dbReference>
<dbReference type="InterPro" id="IPR052807">
    <property type="entry name" value="Mito_transl_resp_regulator"/>
</dbReference>
<dbReference type="FunFam" id="1.10.150.250:FF:000002">
    <property type="entry name" value="Succinate dehydrogenase assembly factor 2, mitochondrial"/>
    <property type="match status" value="1"/>
</dbReference>
<evidence type="ECO:0000259" key="6">
    <source>
        <dbReference type="Pfam" id="PF21516"/>
    </source>
</evidence>
<dbReference type="HAMAP" id="MF_03057">
    <property type="entry name" value="SDHAF2"/>
    <property type="match status" value="1"/>
</dbReference>
<comment type="subunit">
    <text evidence="4">Interacts with the flavoprotein subunit within the SDH catalytic dimer.</text>
</comment>
<dbReference type="InterPro" id="IPR028882">
    <property type="entry name" value="SDHAF2"/>
</dbReference>
<dbReference type="EMBL" id="GGYP01004056">
    <property type="protein sequence ID" value="MDE48827.1"/>
    <property type="molecule type" value="Transcribed_RNA"/>
</dbReference>
<comment type="function">
    <text evidence="4">Plays an essential role in the assembly of succinate dehydrogenase (SDH), an enzyme complex (also referred to as respiratory complex II) that is a component of both the tricarboxylic acid (TCA) cycle and the mitochondrial electron transport chain, and which couples the oxidation of succinate to fumarate with the reduction of ubiquinone (coenzyme Q) to ubiquinol. Required for flavinylation (covalent attachment of FAD) of the flavoprotein subunit of the SDH catalytic dimer.</text>
</comment>
<feature type="region of interest" description="Disordered" evidence="5">
    <location>
        <begin position="39"/>
        <end position="66"/>
    </location>
</feature>
<dbReference type="InterPro" id="IPR027417">
    <property type="entry name" value="P-loop_NTPase"/>
</dbReference>
<feature type="compositionally biased region" description="Basic and acidic residues" evidence="5">
    <location>
        <begin position="52"/>
        <end position="66"/>
    </location>
</feature>
<name>A0A6G1SF84_9ACAR</name>